<keyword evidence="14" id="KW-1185">Reference proteome</keyword>
<accession>A0ABU7RI37</accession>
<keyword evidence="4 10" id="KW-0698">rRNA processing</keyword>
<protein>
    <recommendedName>
        <fullName evidence="10">Ribosomal RNA small subunit methyltransferase E</fullName>
        <ecNumber evidence="10">2.1.1.193</ecNumber>
    </recommendedName>
</protein>
<organism evidence="13 14">
    <name type="scientific">Niabella digestorum</name>
    <dbReference type="NCBI Taxonomy" id="3117701"/>
    <lineage>
        <taxon>Bacteria</taxon>
        <taxon>Pseudomonadati</taxon>
        <taxon>Bacteroidota</taxon>
        <taxon>Chitinophagia</taxon>
        <taxon>Chitinophagales</taxon>
        <taxon>Chitinophagaceae</taxon>
        <taxon>Niabella</taxon>
    </lineage>
</organism>
<comment type="function">
    <text evidence="8 10">Specifically methylates the N3 position of the uracil ring of uridine 1498 (m3U1498) in 16S rRNA. Acts on the fully assembled 30S ribosomal subunit.</text>
</comment>
<dbReference type="SUPFAM" id="SSF75217">
    <property type="entry name" value="alpha/beta knot"/>
    <property type="match status" value="1"/>
</dbReference>
<dbReference type="InterPro" id="IPR006700">
    <property type="entry name" value="RsmE"/>
</dbReference>
<keyword evidence="3 10" id="KW-0963">Cytoplasm</keyword>
<dbReference type="PIRSF" id="PIRSF015601">
    <property type="entry name" value="MTase_slr0722"/>
    <property type="match status" value="1"/>
</dbReference>
<evidence type="ECO:0000313" key="13">
    <source>
        <dbReference type="EMBL" id="MEE6187673.1"/>
    </source>
</evidence>
<evidence type="ECO:0000256" key="7">
    <source>
        <dbReference type="ARBA" id="ARBA00022691"/>
    </source>
</evidence>
<comment type="catalytic activity">
    <reaction evidence="9 10">
        <text>uridine(1498) in 16S rRNA + S-adenosyl-L-methionine = N(3)-methyluridine(1498) in 16S rRNA + S-adenosyl-L-homocysteine + H(+)</text>
        <dbReference type="Rhea" id="RHEA:42920"/>
        <dbReference type="Rhea" id="RHEA-COMP:10283"/>
        <dbReference type="Rhea" id="RHEA-COMP:10284"/>
        <dbReference type="ChEBI" id="CHEBI:15378"/>
        <dbReference type="ChEBI" id="CHEBI:57856"/>
        <dbReference type="ChEBI" id="CHEBI:59789"/>
        <dbReference type="ChEBI" id="CHEBI:65315"/>
        <dbReference type="ChEBI" id="CHEBI:74502"/>
        <dbReference type="EC" id="2.1.1.193"/>
    </reaction>
</comment>
<proteinExistence type="inferred from homology"/>
<comment type="subcellular location">
    <subcellularLocation>
        <location evidence="1 10">Cytoplasm</location>
    </subcellularLocation>
</comment>
<name>A0ABU7RI37_9BACT</name>
<comment type="caution">
    <text evidence="13">The sequence shown here is derived from an EMBL/GenBank/DDBJ whole genome shotgun (WGS) entry which is preliminary data.</text>
</comment>
<dbReference type="Pfam" id="PF04452">
    <property type="entry name" value="Methyltrans_RNA"/>
    <property type="match status" value="1"/>
</dbReference>
<evidence type="ECO:0000256" key="5">
    <source>
        <dbReference type="ARBA" id="ARBA00022603"/>
    </source>
</evidence>
<reference evidence="13 14" key="1">
    <citation type="submission" date="2024-01" db="EMBL/GenBank/DDBJ databases">
        <title>Niabella digestum sp. nov., isolated from waste digestion system.</title>
        <authorList>
            <person name="Zhang L."/>
        </authorList>
    </citation>
    <scope>NUCLEOTIDE SEQUENCE [LARGE SCALE GENOMIC DNA]</scope>
    <source>
        <strain evidence="13 14">A18</strain>
    </source>
</reference>
<dbReference type="GO" id="GO:0008168">
    <property type="term" value="F:methyltransferase activity"/>
    <property type="evidence" value="ECO:0007669"/>
    <property type="project" value="UniProtKB-KW"/>
</dbReference>
<sequence>MEKHFFHRKTEDILPCFYIKDYDPKESGVVLDEDNSRHAIQVLRMKNGDSVHLTDGKGHLLTAVITNDHKKRCEVRVSQAVLKPRTGPEVTIAIAPTKNNSRFEWFLEKAAELGVSRVIPIVTKRTEKQNIKATRVENILISAMLQSRQTWLVETCEPMLFDALMRNDVYTAIQHKYIAHCIEGNKEVLKYTTASSIILIGPEGDFTLQEVEEALSKGYRPVTLGDTRLRTETAGMAAAALLRIPQ</sequence>
<dbReference type="GO" id="GO:0032259">
    <property type="term" value="P:methylation"/>
    <property type="evidence" value="ECO:0007669"/>
    <property type="project" value="UniProtKB-KW"/>
</dbReference>
<dbReference type="InterPro" id="IPR046886">
    <property type="entry name" value="RsmE_MTase_dom"/>
</dbReference>
<feature type="domain" description="Ribosomal RNA small subunit methyltransferase E PUA-like" evidence="12">
    <location>
        <begin position="31"/>
        <end position="77"/>
    </location>
</feature>
<evidence type="ECO:0000259" key="12">
    <source>
        <dbReference type="Pfam" id="PF20260"/>
    </source>
</evidence>
<evidence type="ECO:0000256" key="6">
    <source>
        <dbReference type="ARBA" id="ARBA00022679"/>
    </source>
</evidence>
<evidence type="ECO:0000259" key="11">
    <source>
        <dbReference type="Pfam" id="PF04452"/>
    </source>
</evidence>
<evidence type="ECO:0000256" key="3">
    <source>
        <dbReference type="ARBA" id="ARBA00022490"/>
    </source>
</evidence>
<dbReference type="RefSeq" id="WP_330975130.1">
    <property type="nucleotide sequence ID" value="NZ_JAZGLY010000005.1"/>
</dbReference>
<evidence type="ECO:0000256" key="8">
    <source>
        <dbReference type="ARBA" id="ARBA00025699"/>
    </source>
</evidence>
<dbReference type="EMBL" id="JAZGLY010000005">
    <property type="protein sequence ID" value="MEE6187673.1"/>
    <property type="molecule type" value="Genomic_DNA"/>
</dbReference>
<dbReference type="Proteomes" id="UP001357452">
    <property type="component" value="Unassembled WGS sequence"/>
</dbReference>
<dbReference type="NCBIfam" id="TIGR00046">
    <property type="entry name" value="RsmE family RNA methyltransferase"/>
    <property type="match status" value="1"/>
</dbReference>
<dbReference type="Gene3D" id="2.40.240.20">
    <property type="entry name" value="Hypothetical PUA domain-like, domain 1"/>
    <property type="match status" value="1"/>
</dbReference>
<dbReference type="PANTHER" id="PTHR30027:SF3">
    <property type="entry name" value="16S RRNA (URACIL(1498)-N(3))-METHYLTRANSFERASE"/>
    <property type="match status" value="1"/>
</dbReference>
<evidence type="ECO:0000256" key="10">
    <source>
        <dbReference type="PIRNR" id="PIRNR015601"/>
    </source>
</evidence>
<keyword evidence="5 10" id="KW-0489">Methyltransferase</keyword>
<evidence type="ECO:0000256" key="9">
    <source>
        <dbReference type="ARBA" id="ARBA00047944"/>
    </source>
</evidence>
<dbReference type="InterPro" id="IPR029028">
    <property type="entry name" value="Alpha/beta_knot_MTases"/>
</dbReference>
<keyword evidence="7 10" id="KW-0949">S-adenosyl-L-methionine</keyword>
<dbReference type="PANTHER" id="PTHR30027">
    <property type="entry name" value="RIBOSOMAL RNA SMALL SUBUNIT METHYLTRANSFERASE E"/>
    <property type="match status" value="1"/>
</dbReference>
<evidence type="ECO:0000256" key="1">
    <source>
        <dbReference type="ARBA" id="ARBA00004496"/>
    </source>
</evidence>
<dbReference type="SUPFAM" id="SSF88697">
    <property type="entry name" value="PUA domain-like"/>
    <property type="match status" value="1"/>
</dbReference>
<dbReference type="Gene3D" id="3.40.1280.10">
    <property type="match status" value="1"/>
</dbReference>
<dbReference type="Pfam" id="PF20260">
    <property type="entry name" value="PUA_4"/>
    <property type="match status" value="1"/>
</dbReference>
<gene>
    <name evidence="13" type="ORF">V2H41_10355</name>
</gene>
<dbReference type="InterPro" id="IPR015947">
    <property type="entry name" value="PUA-like_sf"/>
</dbReference>
<dbReference type="CDD" id="cd18084">
    <property type="entry name" value="RsmE-like"/>
    <property type="match status" value="1"/>
</dbReference>
<dbReference type="InterPro" id="IPR046887">
    <property type="entry name" value="RsmE_PUA-like"/>
</dbReference>
<dbReference type="InterPro" id="IPR029026">
    <property type="entry name" value="tRNA_m1G_MTases_N"/>
</dbReference>
<evidence type="ECO:0000313" key="14">
    <source>
        <dbReference type="Proteomes" id="UP001357452"/>
    </source>
</evidence>
<keyword evidence="6 10" id="KW-0808">Transferase</keyword>
<comment type="similarity">
    <text evidence="2 10">Belongs to the RNA methyltransferase RsmE family.</text>
</comment>
<dbReference type="EC" id="2.1.1.193" evidence="10"/>
<evidence type="ECO:0000256" key="2">
    <source>
        <dbReference type="ARBA" id="ARBA00005528"/>
    </source>
</evidence>
<feature type="domain" description="Ribosomal RNA small subunit methyltransferase E methyltransferase" evidence="11">
    <location>
        <begin position="88"/>
        <end position="242"/>
    </location>
</feature>
<evidence type="ECO:0000256" key="4">
    <source>
        <dbReference type="ARBA" id="ARBA00022552"/>
    </source>
</evidence>